<dbReference type="GeneID" id="122410069"/>
<evidence type="ECO:0000313" key="1">
    <source>
        <dbReference type="EMBL" id="AJZ73128.1"/>
    </source>
</evidence>
<dbReference type="OrthoDB" id="8158401at2759"/>
<dbReference type="RefSeq" id="NP_001401529.1">
    <property type="nucleotide sequence ID" value="NM_001414600.1"/>
</dbReference>
<protein>
    <submittedName>
        <fullName evidence="1">Uncharacterized protein</fullName>
    </submittedName>
</protein>
<sequence>MEVDGEPLPQFTFEDSQTQVEIKDIAKHGVVISIPAVYVSCSETVPDRATANLRVIDYQELESLVSHALSIETATTHDDQIMLSKQFVSGITSHQKPDATTQQMVNIIELISAIVRDKVAVLDTEFIDSSTTGISFDVIRRYKNNKTHGLLSSCKASEWHGASFYSQLNPEETLQARQHLNDTDLNRIYYTLQCFEQTMLFEPQRVYDKTIKITNLCLLYMCLIERSKAVLNLCSNDLKNNLLGFTIDMIIRSRVIGAWRKSRCGNTLLNDIGVNYNNSNPLVMICRLETARDRANCIIELLSNNPKTKHIATRLSYDEYQRALSQTTQTINGNEYFVLDSKFITSVVALQGFAALNQVYAFTQDD</sequence>
<reference evidence="1" key="1">
    <citation type="journal article" date="2015" name="Sci. Adv.">
        <title>Recurrent DNA virus domestication leading to different parasite virulence strategies.</title>
        <authorList>
            <person name="Pichon A."/>
            <person name="Bezier A."/>
            <person name="Urbach S."/>
            <person name="Aury J.M."/>
            <person name="Jouan V."/>
            <person name="Ravallec M."/>
            <person name="Guy J."/>
            <person name="Cousserans F."/>
            <person name="Theze J."/>
            <person name="Gauthier J."/>
            <person name="Demettre E."/>
            <person name="Schmieder S."/>
            <person name="Wurmser F."/>
            <person name="Sibut V."/>
            <person name="Poirie M."/>
            <person name="Colinet D."/>
            <person name="da Silva C."/>
            <person name="Couloux A."/>
            <person name="Barbe V."/>
            <person name="Drezen J.M."/>
            <person name="Volkoff A.N."/>
        </authorList>
    </citation>
    <scope>NUCLEOTIDE SEQUENCE</scope>
</reference>
<dbReference type="AlphaFoldDB" id="A0A0U1ZF94"/>
<accession>A0A0U1ZF94</accession>
<dbReference type="EMBL" id="KP972599">
    <property type="protein sequence ID" value="AJZ73128.1"/>
    <property type="molecule type" value="Genomic_DNA"/>
</dbReference>
<name>A0A0U1ZF94_9HYME</name>
<organism evidence="1">
    <name type="scientific">Venturia canescens</name>
    <dbReference type="NCBI Taxonomy" id="32260"/>
    <lineage>
        <taxon>Eukaryota</taxon>
        <taxon>Metazoa</taxon>
        <taxon>Ecdysozoa</taxon>
        <taxon>Arthropoda</taxon>
        <taxon>Hexapoda</taxon>
        <taxon>Insecta</taxon>
        <taxon>Pterygota</taxon>
        <taxon>Neoptera</taxon>
        <taxon>Endopterygota</taxon>
        <taxon>Hymenoptera</taxon>
        <taxon>Apocrita</taxon>
        <taxon>Ichneumonoidea</taxon>
        <taxon>Ichneumonidae</taxon>
        <taxon>Campopleginae</taxon>
        <taxon>Dusona group</taxon>
        <taxon>Venturia</taxon>
    </lineage>
</organism>
<proteinExistence type="predicted"/>